<feature type="region of interest" description="Disordered" evidence="1">
    <location>
        <begin position="24"/>
        <end position="124"/>
    </location>
</feature>
<dbReference type="GeneID" id="19244192"/>
<feature type="compositionally biased region" description="Basic residues" evidence="1">
    <location>
        <begin position="105"/>
        <end position="117"/>
    </location>
</feature>
<dbReference type="RefSeq" id="XP_007786209.1">
    <property type="nucleotide sequence ID" value="XM_007788019.1"/>
</dbReference>
<keyword evidence="3" id="KW-1185">Reference proteome</keyword>
<gene>
    <name evidence="2" type="ORF">EPUS_09371</name>
</gene>
<evidence type="ECO:0000256" key="1">
    <source>
        <dbReference type="SAM" id="MobiDB-lite"/>
    </source>
</evidence>
<dbReference type="HOGENOM" id="CLU_2003899_0_0_1"/>
<dbReference type="eggNOG" id="ENOG502TG88">
    <property type="taxonomic scope" value="Eukaryota"/>
</dbReference>
<protein>
    <submittedName>
        <fullName evidence="2">Uncharacterized protein</fullName>
    </submittedName>
</protein>
<accession>U1GFN2</accession>
<evidence type="ECO:0000313" key="2">
    <source>
        <dbReference type="EMBL" id="ERF76457.1"/>
    </source>
</evidence>
<feature type="compositionally biased region" description="Acidic residues" evidence="1">
    <location>
        <begin position="31"/>
        <end position="41"/>
    </location>
</feature>
<dbReference type="Proteomes" id="UP000019373">
    <property type="component" value="Unassembled WGS sequence"/>
</dbReference>
<reference evidence="3" key="1">
    <citation type="journal article" date="2014" name="BMC Genomics">
        <title>Genome characteristics reveal the impact of lichenization on lichen-forming fungus Endocarpon pusillum Hedwig (Verrucariales, Ascomycota).</title>
        <authorList>
            <person name="Wang Y.-Y."/>
            <person name="Liu B."/>
            <person name="Zhang X.-Y."/>
            <person name="Zhou Q.-M."/>
            <person name="Zhang T."/>
            <person name="Li H."/>
            <person name="Yu Y.-F."/>
            <person name="Zhang X.-L."/>
            <person name="Hao X.-Y."/>
            <person name="Wang M."/>
            <person name="Wang L."/>
            <person name="Wei J.-C."/>
        </authorList>
    </citation>
    <scope>NUCLEOTIDE SEQUENCE [LARGE SCALE GENOMIC DNA]</scope>
    <source>
        <strain evidence="3">Z07020 / HMAS-L-300199</strain>
    </source>
</reference>
<evidence type="ECO:0000313" key="3">
    <source>
        <dbReference type="Proteomes" id="UP000019373"/>
    </source>
</evidence>
<sequence>MPADLVTRIAGVDDSTIQRGTWFKFANHDPSDDDEGFDEGSNEGSEVGVRSLSDSSYDRGSPASEKSGLLSREIAESKEEPDTPEAIEVPEAGPVPPAGEEISHSSKKKDRKFKVTAKRALYED</sequence>
<organism evidence="2 3">
    <name type="scientific">Endocarpon pusillum (strain Z07020 / HMAS-L-300199)</name>
    <name type="common">Lichen-forming fungus</name>
    <dbReference type="NCBI Taxonomy" id="1263415"/>
    <lineage>
        <taxon>Eukaryota</taxon>
        <taxon>Fungi</taxon>
        <taxon>Dikarya</taxon>
        <taxon>Ascomycota</taxon>
        <taxon>Pezizomycotina</taxon>
        <taxon>Eurotiomycetes</taxon>
        <taxon>Chaetothyriomycetidae</taxon>
        <taxon>Verrucariales</taxon>
        <taxon>Verrucariaceae</taxon>
        <taxon>Endocarpon</taxon>
    </lineage>
</organism>
<proteinExistence type="predicted"/>
<dbReference type="AlphaFoldDB" id="U1GFN2"/>
<name>U1GFN2_ENDPU</name>
<dbReference type="EMBL" id="KE720758">
    <property type="protein sequence ID" value="ERF76457.1"/>
    <property type="molecule type" value="Genomic_DNA"/>
</dbReference>